<dbReference type="Gene3D" id="1.20.272.10">
    <property type="match status" value="1"/>
</dbReference>
<evidence type="ECO:0000256" key="1">
    <source>
        <dbReference type="SAM" id="MobiDB-lite"/>
    </source>
</evidence>
<dbReference type="GO" id="GO:0005663">
    <property type="term" value="C:DNA replication factor C complex"/>
    <property type="evidence" value="ECO:0007669"/>
    <property type="project" value="TreeGrafter"/>
</dbReference>
<protein>
    <recommendedName>
        <fullName evidence="4">Replication factor C C-terminal domain-containing protein</fullName>
    </recommendedName>
</protein>
<dbReference type="InterPro" id="IPR008921">
    <property type="entry name" value="DNA_pol3_clamp-load_cplx_C"/>
</dbReference>
<keyword evidence="3" id="KW-1185">Reference proteome</keyword>
<dbReference type="GO" id="GO:0003677">
    <property type="term" value="F:DNA binding"/>
    <property type="evidence" value="ECO:0007669"/>
    <property type="project" value="InterPro"/>
</dbReference>
<dbReference type="InterPro" id="IPR027417">
    <property type="entry name" value="P-loop_NTPase"/>
</dbReference>
<evidence type="ECO:0008006" key="4">
    <source>
        <dbReference type="Google" id="ProtNLM"/>
    </source>
</evidence>
<dbReference type="PANTHER" id="PTHR11669">
    <property type="entry name" value="REPLICATION FACTOR C / DNA POLYMERASE III GAMMA-TAU SUBUNIT"/>
    <property type="match status" value="1"/>
</dbReference>
<dbReference type="Proteomes" id="UP000479710">
    <property type="component" value="Unassembled WGS sequence"/>
</dbReference>
<accession>A0A6G1F161</accession>
<dbReference type="GO" id="GO:0006261">
    <property type="term" value="P:DNA-templated DNA replication"/>
    <property type="evidence" value="ECO:0007669"/>
    <property type="project" value="TreeGrafter"/>
</dbReference>
<proteinExistence type="predicted"/>
<dbReference type="FunFam" id="3.40.50.300:FF:001503">
    <property type="entry name" value="Replication factor C subunit 3"/>
    <property type="match status" value="1"/>
</dbReference>
<feature type="region of interest" description="Disordered" evidence="1">
    <location>
        <begin position="56"/>
        <end position="152"/>
    </location>
</feature>
<evidence type="ECO:0000313" key="3">
    <source>
        <dbReference type="Proteomes" id="UP000479710"/>
    </source>
</evidence>
<organism evidence="2 3">
    <name type="scientific">Oryza meyeriana var. granulata</name>
    <dbReference type="NCBI Taxonomy" id="110450"/>
    <lineage>
        <taxon>Eukaryota</taxon>
        <taxon>Viridiplantae</taxon>
        <taxon>Streptophyta</taxon>
        <taxon>Embryophyta</taxon>
        <taxon>Tracheophyta</taxon>
        <taxon>Spermatophyta</taxon>
        <taxon>Magnoliopsida</taxon>
        <taxon>Liliopsida</taxon>
        <taxon>Poales</taxon>
        <taxon>Poaceae</taxon>
        <taxon>BOP clade</taxon>
        <taxon>Oryzoideae</taxon>
        <taxon>Oryzeae</taxon>
        <taxon>Oryzinae</taxon>
        <taxon>Oryza</taxon>
        <taxon>Oryza meyeriana</taxon>
    </lineage>
</organism>
<feature type="compositionally biased region" description="Polar residues" evidence="1">
    <location>
        <begin position="136"/>
        <end position="151"/>
    </location>
</feature>
<dbReference type="PANTHER" id="PTHR11669:SF52">
    <property type="entry name" value="OS10G0574500 PROTEIN"/>
    <property type="match status" value="1"/>
</dbReference>
<name>A0A6G1F161_9ORYZ</name>
<feature type="compositionally biased region" description="Basic and acidic residues" evidence="1">
    <location>
        <begin position="94"/>
        <end position="128"/>
    </location>
</feature>
<comment type="caution">
    <text evidence="2">The sequence shown here is derived from an EMBL/GenBank/DDBJ whole genome shotgun (WGS) entry which is preliminary data.</text>
</comment>
<dbReference type="InterPro" id="IPR050238">
    <property type="entry name" value="DNA_Rep/Repair_Clamp_Loader"/>
</dbReference>
<dbReference type="Gene3D" id="3.40.50.300">
    <property type="entry name" value="P-loop containing nucleotide triphosphate hydrolases"/>
    <property type="match status" value="1"/>
</dbReference>
<reference evidence="2 3" key="1">
    <citation type="submission" date="2019-11" db="EMBL/GenBank/DDBJ databases">
        <title>Whole genome sequence of Oryza granulata.</title>
        <authorList>
            <person name="Li W."/>
        </authorList>
    </citation>
    <scope>NUCLEOTIDE SEQUENCE [LARGE SCALE GENOMIC DNA]</scope>
    <source>
        <strain evidence="3">cv. Menghai</strain>
        <tissue evidence="2">Leaf</tissue>
    </source>
</reference>
<dbReference type="SUPFAM" id="SSF52540">
    <property type="entry name" value="P-loop containing nucleoside triphosphate hydrolases"/>
    <property type="match status" value="1"/>
</dbReference>
<dbReference type="SUPFAM" id="SSF48019">
    <property type="entry name" value="post-AAA+ oligomerization domain-like"/>
    <property type="match status" value="1"/>
</dbReference>
<dbReference type="OrthoDB" id="761538at2759"/>
<sequence length="579" mass="65417">MAPPASPTTTTLSAALDQDRRRDARRHRLFLRGRSPWHLMLSLHRLGAACIPRSGAALARPRTPTSTPAHDPRSAPQQPPRRETPPQEVNVAVAERRPLREREEAAAKHIHDAQAESKHEDAVTRSESEVSAGDHSMQSSEHTATPASSTVGRGGSIWVRVLPKTVTFPSQVDSPPTSAESTPAAEDKYVWADKYRPNFLKDFICNKDAAHELYQQVTAQECNHIIFEGPSVVGKRSMISALIRDAFAADDLKIEEQTKRFELKGEIAKHIDIRVKISGHHVEVNLADIHGYEKHVITTLLNESIPSPNSICSHANCRVIVVHDADKLSSDLQHYIGWFLGRYVGCNKIMFCCSDASNLEAVRHLCKVVTLKPPSSDEIIKVLEYIAVQERIDLPRDIARRITMSAGNILRQAIRSFEATWKANYAFLEGHAILTGWEEEISIVAQKILEEPSPKQLYVIRGKIRKLIEHNVSPYFIFSHLVAELKRDRDEEFQNSIDELASELNRCKDCVLQKEQCKERKSRDTDLKIRDITTEGFAKEGHDQREIIQCFIKIEEFTVRFMSFYRSLKAKNTNRGGVL</sequence>
<dbReference type="Gene3D" id="1.10.8.60">
    <property type="match status" value="1"/>
</dbReference>
<dbReference type="FunFam" id="1.20.272.10:FF:000076">
    <property type="match status" value="1"/>
</dbReference>
<dbReference type="GO" id="GO:0006281">
    <property type="term" value="P:DNA repair"/>
    <property type="evidence" value="ECO:0007669"/>
    <property type="project" value="TreeGrafter"/>
</dbReference>
<dbReference type="GO" id="GO:0003689">
    <property type="term" value="F:DNA clamp loader activity"/>
    <property type="evidence" value="ECO:0007669"/>
    <property type="project" value="TreeGrafter"/>
</dbReference>
<dbReference type="AlphaFoldDB" id="A0A6G1F161"/>
<gene>
    <name evidence="2" type="ORF">E2562_034192</name>
</gene>
<dbReference type="EMBL" id="SPHZ02000002">
    <property type="protein sequence ID" value="KAF0930658.1"/>
    <property type="molecule type" value="Genomic_DNA"/>
</dbReference>
<dbReference type="FunFam" id="1.10.8.60:FF:000030">
    <property type="entry name" value="replication factor C subunit 3"/>
    <property type="match status" value="1"/>
</dbReference>
<evidence type="ECO:0000313" key="2">
    <source>
        <dbReference type="EMBL" id="KAF0930658.1"/>
    </source>
</evidence>
<dbReference type="GO" id="GO:0005634">
    <property type="term" value="C:nucleus"/>
    <property type="evidence" value="ECO:0007669"/>
    <property type="project" value="TreeGrafter"/>
</dbReference>